<proteinExistence type="predicted"/>
<name>A0A2K8U5N4_9GAMM</name>
<evidence type="ECO:0000256" key="1">
    <source>
        <dbReference type="SAM" id="MobiDB-lite"/>
    </source>
</evidence>
<sequence length="81" mass="8713">MTRSENHSKRPAKGAACVAWGQSTCHAKKTARLTITPTTTAVMPVRGAVKNQPIWVSGPAQPKLKNKAPSTRPQVPTPTRQ</sequence>
<evidence type="ECO:0000313" key="2">
    <source>
        <dbReference type="EMBL" id="AUB80709.1"/>
    </source>
</evidence>
<organism evidence="2 3">
    <name type="scientific">Candidatus Thiodictyon syntrophicum</name>
    <dbReference type="NCBI Taxonomy" id="1166950"/>
    <lineage>
        <taxon>Bacteria</taxon>
        <taxon>Pseudomonadati</taxon>
        <taxon>Pseudomonadota</taxon>
        <taxon>Gammaproteobacteria</taxon>
        <taxon>Chromatiales</taxon>
        <taxon>Chromatiaceae</taxon>
        <taxon>Thiodictyon</taxon>
    </lineage>
</organism>
<dbReference type="KEGG" id="tsy:THSYN_06920"/>
<gene>
    <name evidence="2" type="ORF">THSYN_06920</name>
</gene>
<dbReference type="EMBL" id="CP020370">
    <property type="protein sequence ID" value="AUB80709.1"/>
    <property type="molecule type" value="Genomic_DNA"/>
</dbReference>
<dbReference type="Proteomes" id="UP000232638">
    <property type="component" value="Chromosome"/>
</dbReference>
<feature type="compositionally biased region" description="Polar residues" evidence="1">
    <location>
        <begin position="68"/>
        <end position="81"/>
    </location>
</feature>
<feature type="region of interest" description="Disordered" evidence="1">
    <location>
        <begin position="53"/>
        <end position="81"/>
    </location>
</feature>
<reference evidence="2 3" key="1">
    <citation type="submission" date="2017-03" db="EMBL/GenBank/DDBJ databases">
        <title>Complete genome sequence of Candidatus 'Thiodictyon syntrophicum' sp. nov. strain Cad16T, a photolithoautotroph purple sulfur bacterium isolated from an alpine meromictic lake.</title>
        <authorList>
            <person name="Luedin S.M."/>
            <person name="Pothier J.F."/>
            <person name="Danza F."/>
            <person name="Storelli N."/>
            <person name="Wittwer M."/>
            <person name="Tonolla M."/>
        </authorList>
    </citation>
    <scope>NUCLEOTIDE SEQUENCE [LARGE SCALE GENOMIC DNA]</scope>
    <source>
        <strain evidence="2 3">Cad16T</strain>
    </source>
</reference>
<protein>
    <submittedName>
        <fullName evidence="2">Uncharacterized protein</fullName>
    </submittedName>
</protein>
<dbReference type="AlphaFoldDB" id="A0A2K8U5N4"/>
<accession>A0A2K8U5N4</accession>
<evidence type="ECO:0000313" key="3">
    <source>
        <dbReference type="Proteomes" id="UP000232638"/>
    </source>
</evidence>
<keyword evidence="3" id="KW-1185">Reference proteome</keyword>